<name>A0A060QFK7_9PROT</name>
<keyword evidence="8" id="KW-0131">Cell cycle</keyword>
<dbReference type="Proteomes" id="UP000027583">
    <property type="component" value="Unassembled WGS sequence"/>
</dbReference>
<keyword evidence="3 6" id="KW-0812">Transmembrane</keyword>
<dbReference type="eggNOG" id="COG2177">
    <property type="taxonomic scope" value="Bacteria"/>
</dbReference>
<evidence type="ECO:0000313" key="9">
    <source>
        <dbReference type="Proteomes" id="UP000027583"/>
    </source>
</evidence>
<accession>A0A060QFK7</accession>
<evidence type="ECO:0000256" key="6">
    <source>
        <dbReference type="SAM" id="Phobius"/>
    </source>
</evidence>
<reference evidence="8 9" key="1">
    <citation type="journal article" date="2014" name="Genome Biol. Evol.">
        <title>Acetic acid bacteria genomes reveal functional traits for adaptation to life in insect guts.</title>
        <authorList>
            <person name="Chouaia B."/>
            <person name="Gaiarsa S."/>
            <person name="Crotti E."/>
            <person name="Comandatore F."/>
            <person name="Degli Esposti M."/>
            <person name="Ricci I."/>
            <person name="Alma A."/>
            <person name="Favia G."/>
            <person name="Bandi C."/>
            <person name="Daffonchio D."/>
        </authorList>
    </citation>
    <scope>NUCLEOTIDE SEQUENCE [LARGE SCALE GENOMIC DNA]</scope>
    <source>
        <strain evidence="8 9">SF2.1</strain>
    </source>
</reference>
<dbReference type="GO" id="GO:0032153">
    <property type="term" value="C:cell division site"/>
    <property type="evidence" value="ECO:0007669"/>
    <property type="project" value="TreeGrafter"/>
</dbReference>
<dbReference type="EMBL" id="CBLX010000013">
    <property type="protein sequence ID" value="CDG39924.1"/>
    <property type="molecule type" value="Genomic_DNA"/>
</dbReference>
<comment type="subcellular location">
    <subcellularLocation>
        <location evidence="1">Cell membrane</location>
        <topology evidence="1">Multi-pass membrane protein</topology>
    </subcellularLocation>
</comment>
<dbReference type="AlphaFoldDB" id="A0A060QFK7"/>
<feature type="transmembrane region" description="Helical" evidence="6">
    <location>
        <begin position="162"/>
        <end position="181"/>
    </location>
</feature>
<evidence type="ECO:0000256" key="4">
    <source>
        <dbReference type="ARBA" id="ARBA00022989"/>
    </source>
</evidence>
<dbReference type="PANTHER" id="PTHR47755:SF1">
    <property type="entry name" value="CELL DIVISION PROTEIN FTSX"/>
    <property type="match status" value="1"/>
</dbReference>
<dbReference type="Pfam" id="PF02687">
    <property type="entry name" value="FtsX"/>
    <property type="match status" value="1"/>
</dbReference>
<sequence length="302" mass="32292">MSRKLPDGLHLGRRDQGLIPLIAAVAAIAALALGGWNAARVLSREWDHGATRQVTIEIPDLTGDAADTARKLITVLKSDPGIASVEILPEARLRDILRPWLGTMQASLSDLPVVLSITRRSDGPVTDLPVILDTIAPSAIIEENARWGERLMLLGQTLQACAWLAVLLAGFATAGVTTLSVRMTLIARRRTIEILHGLGARDGLIARRIAWRSALLGLSGGVIGTALGGLILAILYHLLLPFMDQAGAGATTWPQRYEQWLALSAAIPPALLQSLACVPVLVAALSFVVAQGTVRLWLRRLP</sequence>
<evidence type="ECO:0000259" key="7">
    <source>
        <dbReference type="Pfam" id="PF02687"/>
    </source>
</evidence>
<comment type="caution">
    <text evidence="8">The sequence shown here is derived from an EMBL/GenBank/DDBJ whole genome shotgun (WGS) entry which is preliminary data.</text>
</comment>
<keyword evidence="2" id="KW-1003">Cell membrane</keyword>
<organism evidence="8 9">
    <name type="scientific">Asaia bogorensis</name>
    <dbReference type="NCBI Taxonomy" id="91915"/>
    <lineage>
        <taxon>Bacteria</taxon>
        <taxon>Pseudomonadati</taxon>
        <taxon>Pseudomonadota</taxon>
        <taxon>Alphaproteobacteria</taxon>
        <taxon>Acetobacterales</taxon>
        <taxon>Acetobacteraceae</taxon>
        <taxon>Asaia</taxon>
    </lineage>
</organism>
<keyword evidence="8" id="KW-0132">Cell division</keyword>
<dbReference type="RefSeq" id="WP_023978125.1">
    <property type="nucleotide sequence ID" value="NZ_CBLX010000013.1"/>
</dbReference>
<feature type="transmembrane region" description="Helical" evidence="6">
    <location>
        <begin position="21"/>
        <end position="39"/>
    </location>
</feature>
<reference evidence="8 9" key="2">
    <citation type="journal article" date="2014" name="PLoS ONE">
        <title>Evolution of mitochondria reconstructed from the energy metabolism of living bacteria.</title>
        <authorList>
            <person name="Degli Esposti M."/>
            <person name="Chouaia B."/>
            <person name="Comandatore F."/>
            <person name="Crotti E."/>
            <person name="Sassera D."/>
            <person name="Lievens P.M."/>
            <person name="Daffonchio D."/>
            <person name="Bandi C."/>
        </authorList>
    </citation>
    <scope>NUCLEOTIDE SEQUENCE [LARGE SCALE GENOMIC DNA]</scope>
    <source>
        <strain evidence="8 9">SF2.1</strain>
    </source>
</reference>
<evidence type="ECO:0000256" key="3">
    <source>
        <dbReference type="ARBA" id="ARBA00022692"/>
    </source>
</evidence>
<evidence type="ECO:0000256" key="2">
    <source>
        <dbReference type="ARBA" id="ARBA00022475"/>
    </source>
</evidence>
<proteinExistence type="predicted"/>
<dbReference type="PANTHER" id="PTHR47755">
    <property type="entry name" value="CELL DIVISION PROTEIN FTSX"/>
    <property type="match status" value="1"/>
</dbReference>
<feature type="transmembrane region" description="Helical" evidence="6">
    <location>
        <begin position="260"/>
        <end position="290"/>
    </location>
</feature>
<dbReference type="InterPro" id="IPR003838">
    <property type="entry name" value="ABC3_permease_C"/>
</dbReference>
<feature type="transmembrane region" description="Helical" evidence="6">
    <location>
        <begin position="214"/>
        <end position="240"/>
    </location>
</feature>
<dbReference type="InterPro" id="IPR004513">
    <property type="entry name" value="FtsX"/>
</dbReference>
<feature type="domain" description="ABC3 transporter permease C-terminal" evidence="7">
    <location>
        <begin position="164"/>
        <end position="253"/>
    </location>
</feature>
<keyword evidence="4 6" id="KW-1133">Transmembrane helix</keyword>
<dbReference type="GO" id="GO:0051301">
    <property type="term" value="P:cell division"/>
    <property type="evidence" value="ECO:0007669"/>
    <property type="project" value="UniProtKB-KW"/>
</dbReference>
<protein>
    <submittedName>
        <fullName evidence="8">Cell division protein FtsX</fullName>
    </submittedName>
</protein>
<gene>
    <name evidence="8" type="ORF">ASAP_1879</name>
</gene>
<evidence type="ECO:0000256" key="5">
    <source>
        <dbReference type="ARBA" id="ARBA00023136"/>
    </source>
</evidence>
<evidence type="ECO:0000256" key="1">
    <source>
        <dbReference type="ARBA" id="ARBA00004651"/>
    </source>
</evidence>
<evidence type="ECO:0000313" key="8">
    <source>
        <dbReference type="EMBL" id="CDG39924.1"/>
    </source>
</evidence>
<dbReference type="GO" id="GO:0005886">
    <property type="term" value="C:plasma membrane"/>
    <property type="evidence" value="ECO:0007669"/>
    <property type="project" value="UniProtKB-SubCell"/>
</dbReference>
<keyword evidence="5 6" id="KW-0472">Membrane</keyword>